<comment type="catalytic activity">
    <reaction evidence="5">
        <text>[(1-&gt;4)-alpha-D-galacturonosyl methyl ester](n) + n H2O = [(1-&gt;4)-alpha-D-galacturonosyl](n) + n methanol + n H(+)</text>
        <dbReference type="Rhea" id="RHEA:22380"/>
        <dbReference type="Rhea" id="RHEA-COMP:14570"/>
        <dbReference type="Rhea" id="RHEA-COMP:14573"/>
        <dbReference type="ChEBI" id="CHEBI:15377"/>
        <dbReference type="ChEBI" id="CHEBI:15378"/>
        <dbReference type="ChEBI" id="CHEBI:17790"/>
        <dbReference type="ChEBI" id="CHEBI:140522"/>
        <dbReference type="ChEBI" id="CHEBI:140523"/>
        <dbReference type="EC" id="3.1.1.11"/>
    </reaction>
</comment>
<dbReference type="InterPro" id="IPR000070">
    <property type="entry name" value="Pectinesterase_cat"/>
</dbReference>
<dbReference type="AlphaFoldDB" id="A0A926NF86"/>
<evidence type="ECO:0000256" key="2">
    <source>
        <dbReference type="ARBA" id="ARBA00022801"/>
    </source>
</evidence>
<evidence type="ECO:0000256" key="3">
    <source>
        <dbReference type="ARBA" id="ARBA00023085"/>
    </source>
</evidence>
<comment type="similarity">
    <text evidence="1">Belongs to the pectinesterase family.</text>
</comment>
<comment type="caution">
    <text evidence="7">The sequence shown here is derived from an EMBL/GenBank/DDBJ whole genome shotgun (WGS) entry which is preliminary data.</text>
</comment>
<feature type="active site" evidence="4">
    <location>
        <position position="176"/>
    </location>
</feature>
<evidence type="ECO:0000313" key="8">
    <source>
        <dbReference type="Proteomes" id="UP000626844"/>
    </source>
</evidence>
<dbReference type="InterPro" id="IPR012334">
    <property type="entry name" value="Pectin_lyas_fold"/>
</dbReference>
<dbReference type="InterPro" id="IPR011050">
    <property type="entry name" value="Pectin_lyase_fold/virulence"/>
</dbReference>
<feature type="domain" description="Pectinesterase catalytic" evidence="6">
    <location>
        <begin position="18"/>
        <end position="314"/>
    </location>
</feature>
<dbReference type="PANTHER" id="PTHR31321:SF57">
    <property type="entry name" value="PECTINESTERASE 53-RELATED"/>
    <property type="match status" value="1"/>
</dbReference>
<dbReference type="PANTHER" id="PTHR31321">
    <property type="entry name" value="ACYL-COA THIOESTER HYDROLASE YBHC-RELATED"/>
    <property type="match status" value="1"/>
</dbReference>
<dbReference type="PROSITE" id="PS00503">
    <property type="entry name" value="PECTINESTERASE_2"/>
    <property type="match status" value="1"/>
</dbReference>
<name>A0A926NF86_9BACI</name>
<dbReference type="SUPFAM" id="SSF51126">
    <property type="entry name" value="Pectin lyase-like"/>
    <property type="match status" value="1"/>
</dbReference>
<proteinExistence type="inferred from homology"/>
<accession>A0A926NF86</accession>
<dbReference type="GO" id="GO:0030599">
    <property type="term" value="F:pectinesterase activity"/>
    <property type="evidence" value="ECO:0007669"/>
    <property type="project" value="UniProtKB-UniRule"/>
</dbReference>
<dbReference type="Pfam" id="PF01095">
    <property type="entry name" value="Pectinesterase"/>
    <property type="match status" value="1"/>
</dbReference>
<evidence type="ECO:0000259" key="6">
    <source>
        <dbReference type="Pfam" id="PF01095"/>
    </source>
</evidence>
<dbReference type="InterPro" id="IPR033131">
    <property type="entry name" value="Pectinesterase_Asp_AS"/>
</dbReference>
<dbReference type="GO" id="GO:0009279">
    <property type="term" value="C:cell outer membrane"/>
    <property type="evidence" value="ECO:0007669"/>
    <property type="project" value="TreeGrafter"/>
</dbReference>
<reference evidence="7" key="1">
    <citation type="submission" date="2020-09" db="EMBL/GenBank/DDBJ databases">
        <title>A novel bacterium of genus Bacillus, isolated from South China Sea.</title>
        <authorList>
            <person name="Huang H."/>
            <person name="Mo K."/>
            <person name="Hu Y."/>
        </authorList>
    </citation>
    <scope>NUCLEOTIDE SEQUENCE</scope>
    <source>
        <strain evidence="7">IB182487</strain>
    </source>
</reference>
<keyword evidence="8" id="KW-1185">Reference proteome</keyword>
<dbReference type="EC" id="3.1.1.11" evidence="5"/>
<evidence type="ECO:0000256" key="4">
    <source>
        <dbReference type="PROSITE-ProRule" id="PRU10040"/>
    </source>
</evidence>
<sequence length="318" mass="34785">MIRVGDSTEDLSTISIKLVVAKDGSGDYQTVQEAIDAVPANNTEPVKIFLKNGVYKEVVKVPANKPFISLIGENPEKTILTYDNYAKKPRPEGGTYGTGGSATVYLYASDFVAKNLTMENSFDESLVEGGSQAVAVYTRSDRMTFHNVRFIGNQDTLYANGGTQYFSQCYIEGDVDFIFGGARAVFEDCDIVSVDRGSTTNNGYITAASTNINEPYGFLFVNSRLTSEAADGTVYLGRPWHPGRDPSAVASVVFKNCELGAHIHQDGWTDMSGFSAKDARFFEYQNEGPGVNLSRPQLSDDEAKQFTVENVLKGWNPK</sequence>
<dbReference type="Gene3D" id="2.160.20.10">
    <property type="entry name" value="Single-stranded right-handed beta-helix, Pectin lyase-like"/>
    <property type="match status" value="1"/>
</dbReference>
<evidence type="ECO:0000313" key="7">
    <source>
        <dbReference type="EMBL" id="MBD1379408.1"/>
    </source>
</evidence>
<gene>
    <name evidence="7" type="ORF">IC621_04110</name>
</gene>
<dbReference type="GO" id="GO:0045490">
    <property type="term" value="P:pectin catabolic process"/>
    <property type="evidence" value="ECO:0007669"/>
    <property type="project" value="UniProtKB-UniRule"/>
</dbReference>
<evidence type="ECO:0000256" key="5">
    <source>
        <dbReference type="RuleBase" id="RU000589"/>
    </source>
</evidence>
<dbReference type="EMBL" id="JACXAI010000003">
    <property type="protein sequence ID" value="MBD1379408.1"/>
    <property type="molecule type" value="Genomic_DNA"/>
</dbReference>
<organism evidence="7 8">
    <name type="scientific">Metabacillus arenae</name>
    <dbReference type="NCBI Taxonomy" id="2771434"/>
    <lineage>
        <taxon>Bacteria</taxon>
        <taxon>Bacillati</taxon>
        <taxon>Bacillota</taxon>
        <taxon>Bacilli</taxon>
        <taxon>Bacillales</taxon>
        <taxon>Bacillaceae</taxon>
        <taxon>Metabacillus</taxon>
    </lineage>
</organism>
<keyword evidence="2 5" id="KW-0378">Hydrolase</keyword>
<protein>
    <recommendedName>
        <fullName evidence="5">Pectinesterase</fullName>
        <ecNumber evidence="5">3.1.1.11</ecNumber>
    </recommendedName>
</protein>
<keyword evidence="3 5" id="KW-0063">Aspartyl esterase</keyword>
<dbReference type="Proteomes" id="UP000626844">
    <property type="component" value="Unassembled WGS sequence"/>
</dbReference>
<evidence type="ECO:0000256" key="1">
    <source>
        <dbReference type="ARBA" id="ARBA00008891"/>
    </source>
</evidence>
<comment type="pathway">
    <text evidence="5">Glycan metabolism; pectin degradation; 2-dehydro-3-deoxy-D-gluconate from pectin: step 1/5.</text>
</comment>
<dbReference type="GO" id="GO:0042545">
    <property type="term" value="P:cell wall modification"/>
    <property type="evidence" value="ECO:0007669"/>
    <property type="project" value="UniProtKB-UniRule"/>
</dbReference>